<organism evidence="2 3">
    <name type="scientific">Streptomyces thermoalcalitolerans</name>
    <dbReference type="NCBI Taxonomy" id="65605"/>
    <lineage>
        <taxon>Bacteria</taxon>
        <taxon>Bacillati</taxon>
        <taxon>Actinomycetota</taxon>
        <taxon>Actinomycetes</taxon>
        <taxon>Kitasatosporales</taxon>
        <taxon>Streptomycetaceae</taxon>
        <taxon>Streptomyces</taxon>
    </lineage>
</organism>
<evidence type="ECO:0000259" key="1">
    <source>
        <dbReference type="Pfam" id="PF11695"/>
    </source>
</evidence>
<dbReference type="InterPro" id="IPR021708">
    <property type="entry name" value="DUF3291"/>
</dbReference>
<evidence type="ECO:0000313" key="3">
    <source>
        <dbReference type="Proteomes" id="UP001501005"/>
    </source>
</evidence>
<gene>
    <name evidence="2" type="ORF">GCM10009549_54160</name>
</gene>
<sequence>MTALWWVPAGHRPTVAEAEARLLHLRTNGPTPYAFTLRTSFPPGASEPVLGEVPEGLGCSV</sequence>
<dbReference type="Pfam" id="PF11695">
    <property type="entry name" value="DUF3291"/>
    <property type="match status" value="1"/>
</dbReference>
<protein>
    <recommendedName>
        <fullName evidence="1">DUF3291 domain-containing protein</fullName>
    </recommendedName>
</protein>
<dbReference type="EMBL" id="BAAAHG010000072">
    <property type="protein sequence ID" value="GAA0930746.1"/>
    <property type="molecule type" value="Genomic_DNA"/>
</dbReference>
<reference evidence="3" key="1">
    <citation type="journal article" date="2019" name="Int. J. Syst. Evol. Microbiol.">
        <title>The Global Catalogue of Microorganisms (GCM) 10K type strain sequencing project: providing services to taxonomists for standard genome sequencing and annotation.</title>
        <authorList>
            <consortium name="The Broad Institute Genomics Platform"/>
            <consortium name="The Broad Institute Genome Sequencing Center for Infectious Disease"/>
            <person name="Wu L."/>
            <person name="Ma J."/>
        </authorList>
    </citation>
    <scope>NUCLEOTIDE SEQUENCE [LARGE SCALE GENOMIC DNA]</scope>
    <source>
        <strain evidence="3">JCM 10673</strain>
    </source>
</reference>
<accession>A0ABP4A2L5</accession>
<feature type="domain" description="DUF3291" evidence="1">
    <location>
        <begin position="2"/>
        <end position="39"/>
    </location>
</feature>
<comment type="caution">
    <text evidence="2">The sequence shown here is derived from an EMBL/GenBank/DDBJ whole genome shotgun (WGS) entry which is preliminary data.</text>
</comment>
<proteinExistence type="predicted"/>
<name>A0ABP4A2L5_9ACTN</name>
<evidence type="ECO:0000313" key="2">
    <source>
        <dbReference type="EMBL" id="GAA0930746.1"/>
    </source>
</evidence>
<keyword evidence="3" id="KW-1185">Reference proteome</keyword>
<dbReference type="Proteomes" id="UP001501005">
    <property type="component" value="Unassembled WGS sequence"/>
</dbReference>